<dbReference type="PANTHER" id="PTHR43649">
    <property type="entry name" value="ARABINOSE-BINDING PROTEIN-RELATED"/>
    <property type="match status" value="1"/>
</dbReference>
<dbReference type="Pfam" id="PF13416">
    <property type="entry name" value="SBP_bac_8"/>
    <property type="match status" value="1"/>
</dbReference>
<dbReference type="Gene3D" id="3.40.190.10">
    <property type="entry name" value="Periplasmic binding protein-like II"/>
    <property type="match status" value="2"/>
</dbReference>
<evidence type="ECO:0000313" key="1">
    <source>
        <dbReference type="EMBL" id="MDX8335597.1"/>
    </source>
</evidence>
<gene>
    <name evidence="1" type="ORF">RFV38_03625</name>
</gene>
<evidence type="ECO:0000313" key="2">
    <source>
        <dbReference type="Proteomes" id="UP001279681"/>
    </source>
</evidence>
<dbReference type="Proteomes" id="UP001279681">
    <property type="component" value="Unassembled WGS sequence"/>
</dbReference>
<keyword evidence="2" id="KW-1185">Reference proteome</keyword>
<proteinExistence type="predicted"/>
<dbReference type="PROSITE" id="PS51257">
    <property type="entry name" value="PROKAR_LIPOPROTEIN"/>
    <property type="match status" value="1"/>
</dbReference>
<comment type="caution">
    <text evidence="1">The sequence shown here is derived from an EMBL/GenBank/DDBJ whole genome shotgun (WGS) entry which is preliminary data.</text>
</comment>
<protein>
    <submittedName>
        <fullName evidence="1">ABC transporter substrate-binding protein</fullName>
    </submittedName>
</protein>
<dbReference type="InterPro" id="IPR050490">
    <property type="entry name" value="Bact_solute-bd_prot1"/>
</dbReference>
<accession>A0ABU4W7U2</accession>
<dbReference type="EMBL" id="JAVIKH010000003">
    <property type="protein sequence ID" value="MDX8335597.1"/>
    <property type="molecule type" value="Genomic_DNA"/>
</dbReference>
<dbReference type="RefSeq" id="WP_320313005.1">
    <property type="nucleotide sequence ID" value="NZ_JAVIKH010000003.1"/>
</dbReference>
<organism evidence="1 2">
    <name type="scientific">Candidatus Cetobacterium colombiensis</name>
    <dbReference type="NCBI Taxonomy" id="3073100"/>
    <lineage>
        <taxon>Bacteria</taxon>
        <taxon>Fusobacteriati</taxon>
        <taxon>Fusobacteriota</taxon>
        <taxon>Fusobacteriia</taxon>
        <taxon>Fusobacteriales</taxon>
        <taxon>Fusobacteriaceae</taxon>
        <taxon>Cetobacterium</taxon>
    </lineage>
</organism>
<name>A0ABU4W7U2_9FUSO</name>
<dbReference type="PANTHER" id="PTHR43649:SF12">
    <property type="entry name" value="DIACETYLCHITOBIOSE BINDING PROTEIN DASA"/>
    <property type="match status" value="1"/>
</dbReference>
<dbReference type="InterPro" id="IPR006059">
    <property type="entry name" value="SBP"/>
</dbReference>
<dbReference type="SUPFAM" id="SSF53850">
    <property type="entry name" value="Periplasmic binding protein-like II"/>
    <property type="match status" value="1"/>
</dbReference>
<reference evidence="2" key="1">
    <citation type="submission" date="2023-07" db="EMBL/GenBank/DDBJ databases">
        <authorList>
            <person name="Colorado M.A."/>
            <person name="Villamil L.M."/>
            <person name="Melo J.F."/>
            <person name="Rodriguez J.A."/>
            <person name="Ruiz R.Y."/>
        </authorList>
    </citation>
    <scope>NUCLEOTIDE SEQUENCE [LARGE SCALE GENOMIC DNA]</scope>
    <source>
        <strain evidence="2">C33</strain>
    </source>
</reference>
<sequence>MKNNILKGAILGSLLFMGCGKDEQKVTSNKPIEIEYWHVASESFGGGTIKELVKNFNENNPDIKVIEKFNPDMYKGLTQNLQVAVAARKKPAIVQMGYSYLNYANDNFDYVTVQEIVNNFFPEDKEYLNKNFLPNILELGQVNGKQVGIPYSISNPIMYINSDLMKEAGIDITNTPKDWETVRKYSEIIKEKTGNMGLFVQEYADNWAQQALIEGNGGKILIEKDGKTIPTFASKESSEAYQYLADMVQDNLALHASNDEGFQTFLNGKLGMVITTIGKRDNFESTAKFKIIGEKFPIFNGKERKLPAGGNMLMVMTDNTDEQKASWKFMKYLLEEEASEKWTKGTGYLPSAIQNENSGIAKFLKENQLMNVASEQLADMGKWASFSGTNALRAEQLLIDVRDVILSGEKKAEQALLEVEQKIMNLIK</sequence>
<dbReference type="CDD" id="cd14748">
    <property type="entry name" value="PBP2_UgpB"/>
    <property type="match status" value="1"/>
</dbReference>